<keyword evidence="1" id="KW-0812">Transmembrane</keyword>
<accession>A0A934PTJ9</accession>
<sequence length="50" mass="5829">MGLFFTLVMLLVIAASIDRWMIFYIYLGAAEVIITSLITVYAWQWPKTEE</sequence>
<name>A0A934PTJ9_9SPHI</name>
<keyword evidence="3" id="KW-1185">Reference proteome</keyword>
<evidence type="ECO:0000313" key="3">
    <source>
        <dbReference type="Proteomes" id="UP000613193"/>
    </source>
</evidence>
<evidence type="ECO:0000313" key="2">
    <source>
        <dbReference type="EMBL" id="MBK0380568.1"/>
    </source>
</evidence>
<gene>
    <name evidence="2" type="ORF">I5M19_14680</name>
</gene>
<keyword evidence="1" id="KW-0472">Membrane</keyword>
<organism evidence="2 3">
    <name type="scientific">Mucilaginibacter segetis</name>
    <dbReference type="NCBI Taxonomy" id="2793071"/>
    <lineage>
        <taxon>Bacteria</taxon>
        <taxon>Pseudomonadati</taxon>
        <taxon>Bacteroidota</taxon>
        <taxon>Sphingobacteriia</taxon>
        <taxon>Sphingobacteriales</taxon>
        <taxon>Sphingobacteriaceae</taxon>
        <taxon>Mucilaginibacter</taxon>
    </lineage>
</organism>
<protein>
    <submittedName>
        <fullName evidence="2">Uncharacterized protein</fullName>
    </submittedName>
</protein>
<dbReference type="EMBL" id="JAEHFW010000003">
    <property type="protein sequence ID" value="MBK0380568.1"/>
    <property type="molecule type" value="Genomic_DNA"/>
</dbReference>
<evidence type="ECO:0000256" key="1">
    <source>
        <dbReference type="SAM" id="Phobius"/>
    </source>
</evidence>
<reference evidence="2" key="1">
    <citation type="submission" date="2020-12" db="EMBL/GenBank/DDBJ databases">
        <title>Bacterial novel species Mucilaginibacter sp. SD-g isolated from soil.</title>
        <authorList>
            <person name="Jung H.-Y."/>
        </authorList>
    </citation>
    <scope>NUCLEOTIDE SEQUENCE</scope>
    <source>
        <strain evidence="2">SD-g</strain>
    </source>
</reference>
<keyword evidence="1" id="KW-1133">Transmembrane helix</keyword>
<proteinExistence type="predicted"/>
<dbReference type="Proteomes" id="UP000613193">
    <property type="component" value="Unassembled WGS sequence"/>
</dbReference>
<comment type="caution">
    <text evidence="2">The sequence shown here is derived from an EMBL/GenBank/DDBJ whole genome shotgun (WGS) entry which is preliminary data.</text>
</comment>
<feature type="transmembrane region" description="Helical" evidence="1">
    <location>
        <begin position="24"/>
        <end position="43"/>
    </location>
</feature>
<dbReference type="AlphaFoldDB" id="A0A934PTJ9"/>